<comment type="similarity">
    <text evidence="1">Belongs to the ABC transporter superfamily.</text>
</comment>
<keyword evidence="4" id="KW-1185">Reference proteome</keyword>
<evidence type="ECO:0000313" key="4">
    <source>
        <dbReference type="Proteomes" id="UP000000376"/>
    </source>
</evidence>
<dbReference type="InterPro" id="IPR027417">
    <property type="entry name" value="P-loop_NTPase"/>
</dbReference>
<proteinExistence type="inferred from homology"/>
<reference evidence="3 4" key="1">
    <citation type="journal article" date="2010" name="Stand. Genomic Sci.">
        <title>Complete genome sequence of Arcanobacterium haemolyticum type strain (11018).</title>
        <authorList>
            <person name="Yasawong M."/>
            <person name="Teshima H."/>
            <person name="Lapidus A."/>
            <person name="Nolan M."/>
            <person name="Lucas S."/>
            <person name="Glavina Del Rio T."/>
            <person name="Tice H."/>
            <person name="Cheng J."/>
            <person name="Bruce D."/>
            <person name="Detter C."/>
            <person name="Tapia R."/>
            <person name="Han C."/>
            <person name="Goodwin L."/>
            <person name="Pitluck S."/>
            <person name="Liolios K."/>
            <person name="Ivanova N."/>
            <person name="Mavromatis K."/>
            <person name="Mikhailova N."/>
            <person name="Pati A."/>
            <person name="Chen A."/>
            <person name="Palaniappan K."/>
            <person name="Land M."/>
            <person name="Hauser L."/>
            <person name="Chang Y."/>
            <person name="Jeffries C."/>
            <person name="Rohde M."/>
            <person name="Sikorski J."/>
            <person name="Pukall R."/>
            <person name="Goker M."/>
            <person name="Woyke T."/>
            <person name="Bristow J."/>
            <person name="Eisen J."/>
            <person name="Markowitz V."/>
            <person name="Hugenholtz P."/>
            <person name="Kyrpides N."/>
            <person name="Klenk H."/>
        </authorList>
    </citation>
    <scope>NUCLEOTIDE SEQUENCE [LARGE SCALE GENOMIC DNA]</scope>
    <source>
        <strain evidence="4">ATCC 9345 / DSM 20595 / CCUG 17215 / LMG 16163 / NBRC 15585 / NCTC 8452 / 11018</strain>
    </source>
</reference>
<dbReference type="EMBL" id="CP002045">
    <property type="protein sequence ID" value="ADH92168.1"/>
    <property type="molecule type" value="Genomic_DNA"/>
</dbReference>
<dbReference type="PROSITE" id="PS50893">
    <property type="entry name" value="ABC_TRANSPORTER_2"/>
    <property type="match status" value="1"/>
</dbReference>
<dbReference type="RefSeq" id="WP_013169666.1">
    <property type="nucleotide sequence ID" value="NC_014218.1"/>
</dbReference>
<dbReference type="Pfam" id="PF00005">
    <property type="entry name" value="ABC_tran"/>
    <property type="match status" value="1"/>
</dbReference>
<sequence length="242" mass="26506">MSIAQLVNVSVASRKLPEGRALNNVSMSFGNGKFSAVLGPNGSSKSLLIEVLGGLAPISTGQVITCGIDITHSGNDELAELRASSVSYVFNKHNVIDTLTIRENLLLAHTFSSLHLDNVLYRDVIGSFNLRKYLDLRPSATTADVHQRVAIARAVLKRSRLILAHEPTQFLRQEPSENVLDSLRRCNREYGMSIIMSTHNNFAASYADHVHLFLDGEPTGMVANPSLQSLAFAQESSAYWAR</sequence>
<dbReference type="InterPro" id="IPR003439">
    <property type="entry name" value="ABC_transporter-like_ATP-bd"/>
</dbReference>
<dbReference type="HOGENOM" id="CLU_000604_1_22_11"/>
<dbReference type="SUPFAM" id="SSF52540">
    <property type="entry name" value="P-loop containing nucleoside triphosphate hydrolases"/>
    <property type="match status" value="1"/>
</dbReference>
<dbReference type="eggNOG" id="COG1136">
    <property type="taxonomic scope" value="Bacteria"/>
</dbReference>
<organism evidence="3 4">
    <name type="scientific">Arcanobacterium haemolyticum (strain ATCC 9345 / DSM 20595 / CCM 5947 / CCUG 17215 / LMG 16163 / NBRC 15585 / NCTC 8452 / 11018)</name>
    <dbReference type="NCBI Taxonomy" id="644284"/>
    <lineage>
        <taxon>Bacteria</taxon>
        <taxon>Bacillati</taxon>
        <taxon>Actinomycetota</taxon>
        <taxon>Actinomycetes</taxon>
        <taxon>Actinomycetales</taxon>
        <taxon>Actinomycetaceae</taxon>
        <taxon>Arcanobacterium</taxon>
    </lineage>
</organism>
<dbReference type="PANTHER" id="PTHR42798">
    <property type="entry name" value="LIPOPROTEIN-RELEASING SYSTEM ATP-BINDING PROTEIN LOLD"/>
    <property type="match status" value="1"/>
</dbReference>
<protein>
    <submittedName>
        <fullName evidence="3">ABC transporter related protein</fullName>
    </submittedName>
</protein>
<evidence type="ECO:0000259" key="2">
    <source>
        <dbReference type="PROSITE" id="PS50893"/>
    </source>
</evidence>
<dbReference type="STRING" id="644284.Arch_0414"/>
<dbReference type="Proteomes" id="UP000000376">
    <property type="component" value="Chromosome"/>
</dbReference>
<dbReference type="GO" id="GO:0016887">
    <property type="term" value="F:ATP hydrolysis activity"/>
    <property type="evidence" value="ECO:0007669"/>
    <property type="project" value="InterPro"/>
</dbReference>
<dbReference type="Gene3D" id="3.40.50.300">
    <property type="entry name" value="P-loop containing nucleotide triphosphate hydrolases"/>
    <property type="match status" value="1"/>
</dbReference>
<dbReference type="KEGG" id="ahe:Arch_0414"/>
<dbReference type="GO" id="GO:0005524">
    <property type="term" value="F:ATP binding"/>
    <property type="evidence" value="ECO:0007669"/>
    <property type="project" value="InterPro"/>
</dbReference>
<evidence type="ECO:0000256" key="1">
    <source>
        <dbReference type="ARBA" id="ARBA00005417"/>
    </source>
</evidence>
<gene>
    <name evidence="3" type="ordered locus">Arch_0414</name>
</gene>
<evidence type="ECO:0000313" key="3">
    <source>
        <dbReference type="EMBL" id="ADH92168.1"/>
    </source>
</evidence>
<feature type="domain" description="ABC transporter" evidence="2">
    <location>
        <begin position="4"/>
        <end position="240"/>
    </location>
</feature>
<dbReference type="OrthoDB" id="9802264at2"/>
<dbReference type="AlphaFoldDB" id="D7BML9"/>
<dbReference type="PANTHER" id="PTHR42798:SF7">
    <property type="entry name" value="ALPHA-D-RIBOSE 1-METHYLPHOSPHONATE 5-TRIPHOSPHATE SYNTHASE SUBUNIT PHNL"/>
    <property type="match status" value="1"/>
</dbReference>
<accession>D7BML9</accession>
<name>D7BML9_ARCHD</name>